<organism evidence="1">
    <name type="scientific">marine sediment metagenome</name>
    <dbReference type="NCBI Taxonomy" id="412755"/>
    <lineage>
        <taxon>unclassified sequences</taxon>
        <taxon>metagenomes</taxon>
        <taxon>ecological metagenomes</taxon>
    </lineage>
</organism>
<feature type="non-terminal residue" evidence="1">
    <location>
        <position position="88"/>
    </location>
</feature>
<comment type="caution">
    <text evidence="1">The sequence shown here is derived from an EMBL/GenBank/DDBJ whole genome shotgun (WGS) entry which is preliminary data.</text>
</comment>
<reference evidence="1" key="1">
    <citation type="journal article" date="2014" name="Front. Microbiol.">
        <title>High frequency of phylogenetically diverse reductive dehalogenase-homologous genes in deep subseafloor sedimentary metagenomes.</title>
        <authorList>
            <person name="Kawai M."/>
            <person name="Futagami T."/>
            <person name="Toyoda A."/>
            <person name="Takaki Y."/>
            <person name="Nishi S."/>
            <person name="Hori S."/>
            <person name="Arai W."/>
            <person name="Tsubouchi T."/>
            <person name="Morono Y."/>
            <person name="Uchiyama I."/>
            <person name="Ito T."/>
            <person name="Fujiyama A."/>
            <person name="Inagaki F."/>
            <person name="Takami H."/>
        </authorList>
    </citation>
    <scope>NUCLEOTIDE SEQUENCE</scope>
    <source>
        <strain evidence="1">Expedition CK06-06</strain>
    </source>
</reference>
<protein>
    <submittedName>
        <fullName evidence="1">Uncharacterized protein</fullName>
    </submittedName>
</protein>
<evidence type="ECO:0000313" key="1">
    <source>
        <dbReference type="EMBL" id="GAI53251.1"/>
    </source>
</evidence>
<proteinExistence type="predicted"/>
<name>X1QEK4_9ZZZZ</name>
<sequence length="88" mass="10752">MVGDNNILATSWEHQIRFVKQYQKYGREVDINSGFDVRFFTEKHYELYSTLKIKTWRFAFDSLDYREDALRVADFMRKKGFDRHKVTF</sequence>
<dbReference type="AlphaFoldDB" id="X1QEK4"/>
<dbReference type="EMBL" id="BARV01043040">
    <property type="protein sequence ID" value="GAI53251.1"/>
    <property type="molecule type" value="Genomic_DNA"/>
</dbReference>
<accession>X1QEK4</accession>
<gene>
    <name evidence="1" type="ORF">S06H3_64434</name>
</gene>